<organism evidence="1 2">
    <name type="scientific">Alistipes putredinis DSM 17216</name>
    <dbReference type="NCBI Taxonomy" id="445970"/>
    <lineage>
        <taxon>Bacteria</taxon>
        <taxon>Pseudomonadati</taxon>
        <taxon>Bacteroidota</taxon>
        <taxon>Bacteroidia</taxon>
        <taxon>Bacteroidales</taxon>
        <taxon>Rikenellaceae</taxon>
        <taxon>Alistipes</taxon>
    </lineage>
</organism>
<proteinExistence type="predicted"/>
<dbReference type="RefSeq" id="WP_004327610.1">
    <property type="nucleotide sequence ID" value="NZ_DS499577.1"/>
</dbReference>
<reference evidence="1" key="2">
    <citation type="submission" date="2013-09" db="EMBL/GenBank/DDBJ databases">
        <title>Draft genome sequence of Alistipes putredinis (DSM 17216).</title>
        <authorList>
            <person name="Sudarsanam P."/>
            <person name="Ley R."/>
            <person name="Guruge J."/>
            <person name="Turnbaugh P.J."/>
            <person name="Mahowald M."/>
            <person name="Liep D."/>
            <person name="Gordon J."/>
        </authorList>
    </citation>
    <scope>NUCLEOTIDE SEQUENCE</scope>
    <source>
        <strain evidence="1">DSM 17216</strain>
    </source>
</reference>
<evidence type="ECO:0000313" key="1">
    <source>
        <dbReference type="EMBL" id="EDS03367.1"/>
    </source>
</evidence>
<protein>
    <recommendedName>
        <fullName evidence="3">Toxin-antitoxin system, antitoxin component, HicB family</fullName>
    </recommendedName>
</protein>
<dbReference type="GO" id="GO:0003677">
    <property type="term" value="F:DNA binding"/>
    <property type="evidence" value="ECO:0007669"/>
    <property type="project" value="InterPro"/>
</dbReference>
<dbReference type="GeneID" id="73802206"/>
<dbReference type="OrthoDB" id="965427at2"/>
<dbReference type="Proteomes" id="UP000005819">
    <property type="component" value="Unassembled WGS sequence"/>
</dbReference>
<evidence type="ECO:0000313" key="2">
    <source>
        <dbReference type="Proteomes" id="UP000005819"/>
    </source>
</evidence>
<dbReference type="EMBL" id="ABFK02000019">
    <property type="protein sequence ID" value="EDS03367.1"/>
    <property type="molecule type" value="Genomic_DNA"/>
</dbReference>
<gene>
    <name evidence="1" type="ORF">ALIPUT_01580</name>
</gene>
<accession>B0MWS5</accession>
<sequence length="134" mass="14951">MEKVKVIIEWASDGTISAMMEKDMFAGMGDTVKAAVADMKEGVALYIKTAKEMGFPYKAYLDGAYEIELEYDAVSALKYAREYIKDTKLAELTGIPAAQLGRYANDKSKPRPAQRRKIIEALHKFAAPFYSIVL</sequence>
<comment type="caution">
    <text evidence="1">The sequence shown here is derived from an EMBL/GenBank/DDBJ whole genome shotgun (WGS) entry which is preliminary data.</text>
</comment>
<dbReference type="CDD" id="cd00093">
    <property type="entry name" value="HTH_XRE"/>
    <property type="match status" value="1"/>
</dbReference>
<dbReference type="SUPFAM" id="SSF47413">
    <property type="entry name" value="lambda repressor-like DNA-binding domains"/>
    <property type="match status" value="1"/>
</dbReference>
<name>B0MWS5_9BACT</name>
<dbReference type="HOGENOM" id="CLU_147994_0_0_10"/>
<keyword evidence="2" id="KW-1185">Reference proteome</keyword>
<dbReference type="AlphaFoldDB" id="B0MWS5"/>
<dbReference type="eggNOG" id="COG1598">
    <property type="taxonomic scope" value="Bacteria"/>
</dbReference>
<dbReference type="InterPro" id="IPR010982">
    <property type="entry name" value="Lambda_DNA-bd_dom_sf"/>
</dbReference>
<evidence type="ECO:0008006" key="3">
    <source>
        <dbReference type="Google" id="ProtNLM"/>
    </source>
</evidence>
<reference evidence="1" key="1">
    <citation type="submission" date="2007-10" db="EMBL/GenBank/DDBJ databases">
        <authorList>
            <person name="Fulton L."/>
            <person name="Clifton S."/>
            <person name="Fulton B."/>
            <person name="Xu J."/>
            <person name="Minx P."/>
            <person name="Pepin K.H."/>
            <person name="Johnson M."/>
            <person name="Thiruvilangam P."/>
            <person name="Bhonagiri V."/>
            <person name="Nash W.E."/>
            <person name="Mardis E.R."/>
            <person name="Wilson R.K."/>
        </authorList>
    </citation>
    <scope>NUCLEOTIDE SEQUENCE [LARGE SCALE GENOMIC DNA]</scope>
    <source>
        <strain evidence="1">DSM 17216</strain>
    </source>
</reference>
<dbReference type="InterPro" id="IPR001387">
    <property type="entry name" value="Cro/C1-type_HTH"/>
</dbReference>